<gene>
    <name evidence="1" type="ORF">MILVUS5_LOCUS5781</name>
</gene>
<proteinExistence type="predicted"/>
<dbReference type="EMBL" id="CASHSV030000002">
    <property type="protein sequence ID" value="CAJ2635005.1"/>
    <property type="molecule type" value="Genomic_DNA"/>
</dbReference>
<evidence type="ECO:0000313" key="1">
    <source>
        <dbReference type="EMBL" id="CAJ2635005.1"/>
    </source>
</evidence>
<protein>
    <submittedName>
        <fullName evidence="1">Uncharacterized protein</fullName>
    </submittedName>
</protein>
<keyword evidence="2" id="KW-1185">Reference proteome</keyword>
<dbReference type="Proteomes" id="UP001177021">
    <property type="component" value="Unassembled WGS sequence"/>
</dbReference>
<reference evidence="1" key="1">
    <citation type="submission" date="2023-10" db="EMBL/GenBank/DDBJ databases">
        <authorList>
            <person name="Rodriguez Cubillos JULIANA M."/>
            <person name="De Vega J."/>
        </authorList>
    </citation>
    <scope>NUCLEOTIDE SEQUENCE</scope>
</reference>
<accession>A0ACB0IS73</accession>
<name>A0ACB0IS73_TRIPR</name>
<comment type="caution">
    <text evidence="1">The sequence shown here is derived from an EMBL/GenBank/DDBJ whole genome shotgun (WGS) entry which is preliminary data.</text>
</comment>
<evidence type="ECO:0000313" key="2">
    <source>
        <dbReference type="Proteomes" id="UP001177021"/>
    </source>
</evidence>
<organism evidence="1 2">
    <name type="scientific">Trifolium pratense</name>
    <name type="common">Red clover</name>
    <dbReference type="NCBI Taxonomy" id="57577"/>
    <lineage>
        <taxon>Eukaryota</taxon>
        <taxon>Viridiplantae</taxon>
        <taxon>Streptophyta</taxon>
        <taxon>Embryophyta</taxon>
        <taxon>Tracheophyta</taxon>
        <taxon>Spermatophyta</taxon>
        <taxon>Magnoliopsida</taxon>
        <taxon>eudicotyledons</taxon>
        <taxon>Gunneridae</taxon>
        <taxon>Pentapetalae</taxon>
        <taxon>rosids</taxon>
        <taxon>fabids</taxon>
        <taxon>Fabales</taxon>
        <taxon>Fabaceae</taxon>
        <taxon>Papilionoideae</taxon>
        <taxon>50 kb inversion clade</taxon>
        <taxon>NPAAA clade</taxon>
        <taxon>Hologalegina</taxon>
        <taxon>IRL clade</taxon>
        <taxon>Trifolieae</taxon>
        <taxon>Trifolium</taxon>
    </lineage>
</organism>
<sequence>MNQKSNSVWDLSCCWRIPSCEKLIRISTSNLYFGGKLLKVNVPFVRRVNNLGSCALFSLLWSLCGCNLLSIFLEMNCAHRWNLLTGISKNNLLLHLFACNNVSIAVG</sequence>